<dbReference type="PROSITE" id="PS00107">
    <property type="entry name" value="PROTEIN_KINASE_ATP"/>
    <property type="match status" value="1"/>
</dbReference>
<protein>
    <recommendedName>
        <fullName evidence="28">Protein kinase domain-containing protein</fullName>
    </recommendedName>
</protein>
<dbReference type="SUPFAM" id="SSF54171">
    <property type="entry name" value="DNA-binding domain"/>
    <property type="match status" value="1"/>
</dbReference>
<feature type="domain" description="Protein kinase" evidence="24">
    <location>
        <begin position="864"/>
        <end position="1128"/>
    </location>
</feature>
<evidence type="ECO:0000256" key="11">
    <source>
        <dbReference type="ARBA" id="ARBA00022777"/>
    </source>
</evidence>
<keyword evidence="10 21" id="KW-0547">Nucleotide-binding</keyword>
<dbReference type="InterPro" id="IPR001471">
    <property type="entry name" value="AP2/ERF_dom"/>
</dbReference>
<keyword evidence="5" id="KW-0433">Leucine-rich repeat</keyword>
<dbReference type="Pfam" id="PF08263">
    <property type="entry name" value="LRRNT_2"/>
    <property type="match status" value="1"/>
</dbReference>
<evidence type="ECO:0008006" key="28">
    <source>
        <dbReference type="Google" id="ProtNLM"/>
    </source>
</evidence>
<evidence type="ECO:0000256" key="3">
    <source>
        <dbReference type="ARBA" id="ARBA00008684"/>
    </source>
</evidence>
<dbReference type="Pfam" id="PF05142">
    <property type="entry name" value="DUF702"/>
    <property type="match status" value="2"/>
</dbReference>
<keyword evidence="7 23" id="KW-0812">Transmembrane</keyword>
<dbReference type="InterPro" id="IPR017441">
    <property type="entry name" value="Protein_kinase_ATP_BS"/>
</dbReference>
<dbReference type="InterPro" id="IPR000719">
    <property type="entry name" value="Prot_kinase_dom"/>
</dbReference>
<dbReference type="InterPro" id="IPR006511">
    <property type="entry name" value="SHI_C"/>
</dbReference>
<feature type="region of interest" description="Disordered" evidence="22">
    <location>
        <begin position="104"/>
        <end position="134"/>
    </location>
</feature>
<evidence type="ECO:0000256" key="9">
    <source>
        <dbReference type="ARBA" id="ARBA00022737"/>
    </source>
</evidence>
<evidence type="ECO:0000256" key="15">
    <source>
        <dbReference type="ARBA" id="ARBA00023125"/>
    </source>
</evidence>
<evidence type="ECO:0000256" key="16">
    <source>
        <dbReference type="ARBA" id="ARBA00023136"/>
    </source>
</evidence>
<evidence type="ECO:0000256" key="14">
    <source>
        <dbReference type="ARBA" id="ARBA00023015"/>
    </source>
</evidence>
<evidence type="ECO:0000256" key="12">
    <source>
        <dbReference type="ARBA" id="ARBA00022840"/>
    </source>
</evidence>
<gene>
    <name evidence="26" type="ORF">HU200_043283</name>
</gene>
<sequence>MAGFSLRGGGGGGGKGDRGGDHHSIGADSLFLYARGAAAAAANTAASGGGGRGAYRVRRRPWGKWAAEIHKAARVWLGTFDTARAYDEAALGFHGSRAKVNFPESATLRPPTSTTPAAAAAAPTPPLPPPERPEALLESHVSFGGAATSQQRWLQQGSRSEGDGAAGYPPATWSESGWWPFSSLAPPAWHDDDGVVGDGGGGRFPPELSVEAVFRCVRMGAVDEAEAELAYQTAVSIGGHTFKGILRDHGPADEAAVGQLMVPSSGEGSSPAGSSEAAATVATSANSAMVTTTTSSGEGGGGRFPPELSVEAVFRCVRIGAVDEPEELAYQTAVSIGGHTFKGILRDHGPADDAAVGQLMPPSSAEYHQLTGREEGSSPAGSSEAAATTSAAVLMDPNRTPIAAFAAGNLQWMLLEAKAKMARLGFSSACCRRFSLPLVLLFFLLLAGRAGAGDRDTLLAVSKDWSSPPQLTNSWNTTAVPDHCSWPGVTCAAASAGVVTGLVLPRLSLTGTVPASVCALKNLTHLDLSYNNLTGAFPAAALYACAELRFLDLSNNHFTGPLPRDINRLSPETLEHLNLSTNSFSGEVPSAFARRVAALMSLVLSNNRFSGEFPGMIWSSLPKLTVVMIQKNSFTGTLPEQISSSIRRIEMGHNKFSGSFPTSAPGLKIFHAESNRLGGELPSDMSKLANLTDLSVPGNRITGSIPASIKLLHKLTVLDLSDNLLTGSIPSDISSLLVMKKLNLSSNQLTGEVPALLLQNAAYNKSFLGNPGLCARAAGSTITNLLPTCRDEGGGGARDDARGKRLIILLAAGLVVCCSIGIIVFFFRRRKETDSEMHDEMAGWKMESFTGKLSFTLSDVVSNIHEENVIGSGGSGNVYRVHLGIRDEEKMVVVAVKRLRMPRNRRDGEHLEKQFEAEAKVLGNMHRHNNIVKLLCCISGPDAKLLVYEYMDKGSLDWWLHHRDGAPAPPLDWPARLGIAIDAAKGLSYLHHDLEEPIVHCDVKSSNILLAPDFKAKIADFGLATTTLCGGSGVPGVVGGTTGYMAPELTTGKKATDEADNMGLAAWARKRYYQQEGGSPLDDIVDEAIRRNPSDLQAIHSVFTLGVMCTSENPLERPSMEEVLHQLTRQRQQIIFAEPTETTFPVDYEEDEAEPAPDHHRTKWLDTPPILQPTQEEYIHYDHLKHHQGVVQRIGTAAEEGLVCTDSRYTPLPCRG</sequence>
<evidence type="ECO:0000256" key="4">
    <source>
        <dbReference type="ARBA" id="ARBA00022475"/>
    </source>
</evidence>
<dbReference type="PROSITE" id="PS51450">
    <property type="entry name" value="LRR"/>
    <property type="match status" value="1"/>
</dbReference>
<dbReference type="EMBL" id="JACEFO010002057">
    <property type="protein sequence ID" value="KAF8687003.1"/>
    <property type="molecule type" value="Genomic_DNA"/>
</dbReference>
<dbReference type="SUPFAM" id="SSF56112">
    <property type="entry name" value="Protein kinase-like (PK-like)"/>
    <property type="match status" value="1"/>
</dbReference>
<dbReference type="CDD" id="cd00018">
    <property type="entry name" value="AP2"/>
    <property type="match status" value="1"/>
</dbReference>
<proteinExistence type="inferred from homology"/>
<feature type="region of interest" description="Disordered" evidence="22">
    <location>
        <begin position="1"/>
        <end position="21"/>
    </location>
</feature>
<feature type="compositionally biased region" description="Low complexity" evidence="22">
    <location>
        <begin position="105"/>
        <end position="122"/>
    </location>
</feature>
<accession>A0A835B4F2</accession>
<dbReference type="PRINTS" id="PR00019">
    <property type="entry name" value="LEURICHRPT"/>
</dbReference>
<dbReference type="Gene3D" id="1.10.510.10">
    <property type="entry name" value="Transferase(Phosphotransferase) domain 1"/>
    <property type="match status" value="1"/>
</dbReference>
<comment type="similarity">
    <text evidence="3">Belongs to the protein kinase superfamily. Ser/Thr protein kinase family.</text>
</comment>
<evidence type="ECO:0000256" key="22">
    <source>
        <dbReference type="SAM" id="MobiDB-lite"/>
    </source>
</evidence>
<dbReference type="SMART" id="SM00369">
    <property type="entry name" value="LRR_TYP"/>
    <property type="match status" value="4"/>
</dbReference>
<dbReference type="GO" id="GO:0005886">
    <property type="term" value="C:plasma membrane"/>
    <property type="evidence" value="ECO:0007669"/>
    <property type="project" value="UniProtKB-SubCell"/>
</dbReference>
<evidence type="ECO:0000259" key="25">
    <source>
        <dbReference type="PROSITE" id="PS51032"/>
    </source>
</evidence>
<feature type="compositionally biased region" description="Polar residues" evidence="22">
    <location>
        <begin position="147"/>
        <end position="159"/>
    </location>
</feature>
<dbReference type="InterPro" id="IPR011009">
    <property type="entry name" value="Kinase-like_dom_sf"/>
</dbReference>
<keyword evidence="13 23" id="KW-1133">Transmembrane helix</keyword>
<dbReference type="Pfam" id="PF13855">
    <property type="entry name" value="LRR_8"/>
    <property type="match status" value="2"/>
</dbReference>
<keyword evidence="20" id="KW-0539">Nucleus</keyword>
<dbReference type="PROSITE" id="PS50011">
    <property type="entry name" value="PROTEIN_KINASE_DOM"/>
    <property type="match status" value="1"/>
</dbReference>
<feature type="region of interest" description="Disordered" evidence="22">
    <location>
        <begin position="147"/>
        <end position="171"/>
    </location>
</feature>
<dbReference type="InterPro" id="IPR013210">
    <property type="entry name" value="LRR_N_plant-typ"/>
</dbReference>
<keyword evidence="15" id="KW-0238">DNA-binding</keyword>
<evidence type="ECO:0000256" key="6">
    <source>
        <dbReference type="ARBA" id="ARBA00022679"/>
    </source>
</evidence>
<dbReference type="Pfam" id="PF00560">
    <property type="entry name" value="LRR_1"/>
    <property type="match status" value="1"/>
</dbReference>
<feature type="domain" description="AP2/ERF" evidence="25">
    <location>
        <begin position="50"/>
        <end position="103"/>
    </location>
</feature>
<evidence type="ECO:0000256" key="7">
    <source>
        <dbReference type="ARBA" id="ARBA00022692"/>
    </source>
</evidence>
<dbReference type="GO" id="GO:0003677">
    <property type="term" value="F:DNA binding"/>
    <property type="evidence" value="ECO:0007669"/>
    <property type="project" value="UniProtKB-KW"/>
</dbReference>
<keyword evidence="18" id="KW-0675">Receptor</keyword>
<dbReference type="InterPro" id="IPR032675">
    <property type="entry name" value="LRR_dom_sf"/>
</dbReference>
<dbReference type="SMART" id="SM00220">
    <property type="entry name" value="S_TKc"/>
    <property type="match status" value="1"/>
</dbReference>
<evidence type="ECO:0000256" key="19">
    <source>
        <dbReference type="ARBA" id="ARBA00023180"/>
    </source>
</evidence>
<dbReference type="InterPro" id="IPR016177">
    <property type="entry name" value="DNA-bd_dom_sf"/>
</dbReference>
<dbReference type="PANTHER" id="PTHR48056:SF29">
    <property type="entry name" value="RECEPTOR-LIKE PROTEIN KINASE HSL1"/>
    <property type="match status" value="1"/>
</dbReference>
<dbReference type="Gene3D" id="3.30.730.10">
    <property type="entry name" value="AP2/ERF domain"/>
    <property type="match status" value="1"/>
</dbReference>
<keyword evidence="27" id="KW-1185">Reference proteome</keyword>
<name>A0A835B4F2_9POAL</name>
<comment type="caution">
    <text evidence="26">The sequence shown here is derived from an EMBL/GenBank/DDBJ whole genome shotgun (WGS) entry which is preliminary data.</text>
</comment>
<dbReference type="GO" id="GO:0004672">
    <property type="term" value="F:protein kinase activity"/>
    <property type="evidence" value="ECO:0007669"/>
    <property type="project" value="InterPro"/>
</dbReference>
<evidence type="ECO:0000259" key="24">
    <source>
        <dbReference type="PROSITE" id="PS50011"/>
    </source>
</evidence>
<dbReference type="SMART" id="SM00380">
    <property type="entry name" value="AP2"/>
    <property type="match status" value="1"/>
</dbReference>
<dbReference type="FunFam" id="3.80.10.10:FF:000041">
    <property type="entry name" value="LRR receptor-like serine/threonine-protein kinase ERECTA"/>
    <property type="match status" value="1"/>
</dbReference>
<evidence type="ECO:0000256" key="13">
    <source>
        <dbReference type="ARBA" id="ARBA00022989"/>
    </source>
</evidence>
<dbReference type="NCBIfam" id="TIGR01624">
    <property type="entry name" value="LRP1_Cterm"/>
    <property type="match status" value="2"/>
</dbReference>
<dbReference type="InterPro" id="IPR001611">
    <property type="entry name" value="Leu-rich_rpt"/>
</dbReference>
<dbReference type="PROSITE" id="PS51032">
    <property type="entry name" value="AP2_ERF"/>
    <property type="match status" value="1"/>
</dbReference>
<keyword evidence="6" id="KW-0808">Transferase</keyword>
<dbReference type="SUPFAM" id="SSF52058">
    <property type="entry name" value="L domain-like"/>
    <property type="match status" value="1"/>
</dbReference>
<keyword evidence="4" id="KW-1003">Cell membrane</keyword>
<evidence type="ECO:0000256" key="23">
    <source>
        <dbReference type="SAM" id="Phobius"/>
    </source>
</evidence>
<dbReference type="GO" id="GO:0005524">
    <property type="term" value="F:ATP binding"/>
    <property type="evidence" value="ECO:0007669"/>
    <property type="project" value="UniProtKB-UniRule"/>
</dbReference>
<dbReference type="Gene3D" id="3.30.200.20">
    <property type="entry name" value="Phosphorylase Kinase, domain 1"/>
    <property type="match status" value="1"/>
</dbReference>
<evidence type="ECO:0000256" key="10">
    <source>
        <dbReference type="ARBA" id="ARBA00022741"/>
    </source>
</evidence>
<keyword evidence="16 23" id="KW-0472">Membrane</keyword>
<keyword evidence="17" id="KW-0804">Transcription</keyword>
<evidence type="ECO:0000256" key="17">
    <source>
        <dbReference type="ARBA" id="ARBA00023163"/>
    </source>
</evidence>
<dbReference type="PROSITE" id="PS00108">
    <property type="entry name" value="PROTEIN_KINASE_ST"/>
    <property type="match status" value="1"/>
</dbReference>
<evidence type="ECO:0000313" key="26">
    <source>
        <dbReference type="EMBL" id="KAF8687003.1"/>
    </source>
</evidence>
<dbReference type="Pfam" id="PF00069">
    <property type="entry name" value="Pkinase"/>
    <property type="match status" value="1"/>
</dbReference>
<keyword evidence="14" id="KW-0805">Transcription regulation</keyword>
<feature type="compositionally biased region" description="Gly residues" evidence="22">
    <location>
        <begin position="1"/>
        <end position="14"/>
    </location>
</feature>
<feature type="transmembrane region" description="Helical" evidence="23">
    <location>
        <begin position="806"/>
        <end position="827"/>
    </location>
</feature>
<evidence type="ECO:0000256" key="21">
    <source>
        <dbReference type="PROSITE-ProRule" id="PRU10141"/>
    </source>
</evidence>
<keyword evidence="12 21" id="KW-0067">ATP-binding</keyword>
<evidence type="ECO:0000256" key="2">
    <source>
        <dbReference type="ARBA" id="ARBA00004162"/>
    </source>
</evidence>
<evidence type="ECO:0000256" key="8">
    <source>
        <dbReference type="ARBA" id="ARBA00022729"/>
    </source>
</evidence>
<dbReference type="InterPro" id="IPR008271">
    <property type="entry name" value="Ser/Thr_kinase_AS"/>
</dbReference>
<reference evidence="26" key="1">
    <citation type="submission" date="2020-07" db="EMBL/GenBank/DDBJ databases">
        <title>Genome sequence and genetic diversity analysis of an under-domesticated orphan crop, white fonio (Digitaria exilis).</title>
        <authorList>
            <person name="Bennetzen J.L."/>
            <person name="Chen S."/>
            <person name="Ma X."/>
            <person name="Wang X."/>
            <person name="Yssel A.E.J."/>
            <person name="Chaluvadi S.R."/>
            <person name="Johnson M."/>
            <person name="Gangashetty P."/>
            <person name="Hamidou F."/>
            <person name="Sanogo M.D."/>
            <person name="Zwaenepoel A."/>
            <person name="Wallace J."/>
            <person name="Van De Peer Y."/>
            <person name="Van Deynze A."/>
        </authorList>
    </citation>
    <scope>NUCLEOTIDE SEQUENCE</scope>
    <source>
        <tissue evidence="26">Leaves</tissue>
    </source>
</reference>
<keyword evidence="8" id="KW-0732">Signal</keyword>
<evidence type="ECO:0000313" key="27">
    <source>
        <dbReference type="Proteomes" id="UP000636709"/>
    </source>
</evidence>
<dbReference type="Proteomes" id="UP000636709">
    <property type="component" value="Unassembled WGS sequence"/>
</dbReference>
<evidence type="ECO:0000256" key="5">
    <source>
        <dbReference type="ARBA" id="ARBA00022614"/>
    </source>
</evidence>
<dbReference type="InterPro" id="IPR050647">
    <property type="entry name" value="Plant_LRR-RLKs"/>
</dbReference>
<dbReference type="InterPro" id="IPR036955">
    <property type="entry name" value="AP2/ERF_dom_sf"/>
</dbReference>
<evidence type="ECO:0000256" key="20">
    <source>
        <dbReference type="ARBA" id="ARBA00023242"/>
    </source>
</evidence>
<dbReference type="GO" id="GO:0003700">
    <property type="term" value="F:DNA-binding transcription factor activity"/>
    <property type="evidence" value="ECO:0007669"/>
    <property type="project" value="InterPro"/>
</dbReference>
<keyword evidence="19" id="KW-0325">Glycoprotein</keyword>
<dbReference type="GO" id="GO:0005634">
    <property type="term" value="C:nucleus"/>
    <property type="evidence" value="ECO:0007669"/>
    <property type="project" value="UniProtKB-SubCell"/>
</dbReference>
<dbReference type="PANTHER" id="PTHR48056">
    <property type="entry name" value="LRR RECEPTOR-LIKE SERINE/THREONINE-PROTEIN KINASE-RELATED"/>
    <property type="match status" value="1"/>
</dbReference>
<feature type="binding site" evidence="21">
    <location>
        <position position="897"/>
    </location>
    <ligand>
        <name>ATP</name>
        <dbReference type="ChEBI" id="CHEBI:30616"/>
    </ligand>
</feature>
<dbReference type="FunFam" id="3.80.10.10:FF:000400">
    <property type="entry name" value="Nuclear pore complex protein NUP107"/>
    <property type="match status" value="1"/>
</dbReference>
<organism evidence="26 27">
    <name type="scientific">Digitaria exilis</name>
    <dbReference type="NCBI Taxonomy" id="1010633"/>
    <lineage>
        <taxon>Eukaryota</taxon>
        <taxon>Viridiplantae</taxon>
        <taxon>Streptophyta</taxon>
        <taxon>Embryophyta</taxon>
        <taxon>Tracheophyta</taxon>
        <taxon>Spermatophyta</taxon>
        <taxon>Magnoliopsida</taxon>
        <taxon>Liliopsida</taxon>
        <taxon>Poales</taxon>
        <taxon>Poaceae</taxon>
        <taxon>PACMAD clade</taxon>
        <taxon>Panicoideae</taxon>
        <taxon>Panicodae</taxon>
        <taxon>Paniceae</taxon>
        <taxon>Anthephorinae</taxon>
        <taxon>Digitaria</taxon>
    </lineage>
</organism>
<dbReference type="InterPro" id="IPR003591">
    <property type="entry name" value="Leu-rich_rpt_typical-subtyp"/>
</dbReference>
<dbReference type="Gene3D" id="3.80.10.10">
    <property type="entry name" value="Ribonuclease Inhibitor"/>
    <property type="match status" value="3"/>
</dbReference>
<comment type="subcellular location">
    <subcellularLocation>
        <location evidence="2">Cell membrane</location>
        <topology evidence="2">Single-pass membrane protein</topology>
    </subcellularLocation>
    <subcellularLocation>
        <location evidence="1">Nucleus</location>
    </subcellularLocation>
</comment>
<dbReference type="GO" id="GO:0033612">
    <property type="term" value="F:receptor serine/threonine kinase binding"/>
    <property type="evidence" value="ECO:0007669"/>
    <property type="project" value="TreeGrafter"/>
</dbReference>
<dbReference type="AlphaFoldDB" id="A0A835B4F2"/>
<keyword evidence="9" id="KW-0677">Repeat</keyword>
<evidence type="ECO:0000256" key="18">
    <source>
        <dbReference type="ARBA" id="ARBA00023170"/>
    </source>
</evidence>
<keyword evidence="11" id="KW-0418">Kinase</keyword>
<dbReference type="PRINTS" id="PR00367">
    <property type="entry name" value="ETHRSPELEMNT"/>
</dbReference>
<evidence type="ECO:0000256" key="1">
    <source>
        <dbReference type="ARBA" id="ARBA00004123"/>
    </source>
</evidence>